<dbReference type="InterPro" id="IPR036770">
    <property type="entry name" value="Ankyrin_rpt-contain_sf"/>
</dbReference>
<protein>
    <submittedName>
        <fullName evidence="1">Uncharacterized protein</fullName>
    </submittedName>
</protein>
<dbReference type="Pfam" id="PF00023">
    <property type="entry name" value="Ank"/>
    <property type="match status" value="1"/>
</dbReference>
<dbReference type="SMART" id="SM00248">
    <property type="entry name" value="ANK"/>
    <property type="match status" value="2"/>
</dbReference>
<reference evidence="1 2" key="1">
    <citation type="journal article" date="2014" name="Nature">
        <title>The genome of the recently domesticated crop plant sugar beet (Beta vulgaris).</title>
        <authorList>
            <person name="Dohm J.C."/>
            <person name="Minoche A.E."/>
            <person name="Holtgrawe D."/>
            <person name="Capella-Gutierrez S."/>
            <person name="Zakrzewski F."/>
            <person name="Tafer H."/>
            <person name="Rupp O."/>
            <person name="Sorensen T.R."/>
            <person name="Stracke R."/>
            <person name="Reinhardt R."/>
            <person name="Goesmann A."/>
            <person name="Kraft T."/>
            <person name="Schulz B."/>
            <person name="Stadler P.F."/>
            <person name="Schmidt T."/>
            <person name="Gabaldon T."/>
            <person name="Lehrach H."/>
            <person name="Weisshaar B."/>
            <person name="Himmelbauer H."/>
        </authorList>
    </citation>
    <scope>NUCLEOTIDE SEQUENCE [LARGE SCALE GENOMIC DNA]</scope>
    <source>
        <tissue evidence="1">Taproot</tissue>
    </source>
</reference>
<name>A0A0J8BFK2_BETVV</name>
<sequence>PNPLQSVFPYNSAVADEMLGIIQDKTTLLDPVVLRSLHRYGIQFNADSYLRVVPIQPVMLPVIYPLLRHQPISSSKAFSDLDVLIKAEAHDLDLVQALVHVPEFALRIEAGTPGFLTALEPAFRNRQFDLEFLINLPNIDDIVNTKSSQFGQTLLHYAFENGRMEFAKQLLDLPNIDVGIRNIWNRTPIRGLHCDSETVNAFLTFQSLYPKLRMVLYQNLGEFVSVLNEALSDAYMDVVMLALSHPLITDLVNVRDWPFRRTLLQCAFEKCRLGTVKVLLQVPGIDVNVTDKDGHSAIYLLPHKYEVVAQFIDLLQVPEIKYSVPTLQIGLCLRTWSGDEV</sequence>
<dbReference type="AlphaFoldDB" id="A0A0J8BFK2"/>
<proteinExistence type="predicted"/>
<dbReference type="Gramene" id="KMS64600">
    <property type="protein sequence ID" value="KMS64600"/>
    <property type="gene ID" value="BVRB_018630"/>
</dbReference>
<evidence type="ECO:0000313" key="1">
    <source>
        <dbReference type="EMBL" id="KMS64600.1"/>
    </source>
</evidence>
<keyword evidence="2" id="KW-1185">Reference proteome</keyword>
<dbReference type="SUPFAM" id="SSF48403">
    <property type="entry name" value="Ankyrin repeat"/>
    <property type="match status" value="1"/>
</dbReference>
<organism evidence="1 2">
    <name type="scientific">Beta vulgaris subsp. vulgaris</name>
    <name type="common">Beet</name>
    <dbReference type="NCBI Taxonomy" id="3555"/>
    <lineage>
        <taxon>Eukaryota</taxon>
        <taxon>Viridiplantae</taxon>
        <taxon>Streptophyta</taxon>
        <taxon>Embryophyta</taxon>
        <taxon>Tracheophyta</taxon>
        <taxon>Spermatophyta</taxon>
        <taxon>Magnoliopsida</taxon>
        <taxon>eudicotyledons</taxon>
        <taxon>Gunneridae</taxon>
        <taxon>Pentapetalae</taxon>
        <taxon>Caryophyllales</taxon>
        <taxon>Chenopodiaceae</taxon>
        <taxon>Betoideae</taxon>
        <taxon>Beta</taxon>
    </lineage>
</organism>
<dbReference type="EMBL" id="KQ127228">
    <property type="protein sequence ID" value="KMS64600.1"/>
    <property type="molecule type" value="Genomic_DNA"/>
</dbReference>
<accession>A0A0J8BFK2</accession>
<gene>
    <name evidence="1" type="ORF">BVRB_018630</name>
</gene>
<dbReference type="InterPro" id="IPR002110">
    <property type="entry name" value="Ankyrin_rpt"/>
</dbReference>
<evidence type="ECO:0000313" key="2">
    <source>
        <dbReference type="Proteomes" id="UP000035740"/>
    </source>
</evidence>
<dbReference type="Proteomes" id="UP000035740">
    <property type="component" value="Unassembled WGS sequence"/>
</dbReference>
<dbReference type="OrthoDB" id="194358at2759"/>
<feature type="non-terminal residue" evidence="1">
    <location>
        <position position="1"/>
    </location>
</feature>
<dbReference type="Gene3D" id="1.25.40.20">
    <property type="entry name" value="Ankyrin repeat-containing domain"/>
    <property type="match status" value="2"/>
</dbReference>